<sequence>MNLVLPLVGLAVVAWLVPWMLGKLLPEGVIWLLVNGVLSALLLAVVAAAGFVWLYGEAGGVVWREAPWHFVLLSAKAGIVWGPVMVLSLSALPKRWKEVVW</sequence>
<organism evidence="2 3">
    <name type="scientific">Jannaschia helgolandensis</name>
    <dbReference type="NCBI Taxonomy" id="188906"/>
    <lineage>
        <taxon>Bacteria</taxon>
        <taxon>Pseudomonadati</taxon>
        <taxon>Pseudomonadota</taxon>
        <taxon>Alphaproteobacteria</taxon>
        <taxon>Rhodobacterales</taxon>
        <taxon>Roseobacteraceae</taxon>
        <taxon>Jannaschia</taxon>
    </lineage>
</organism>
<feature type="transmembrane region" description="Helical" evidence="1">
    <location>
        <begin position="30"/>
        <end position="56"/>
    </location>
</feature>
<evidence type="ECO:0000313" key="2">
    <source>
        <dbReference type="EMBL" id="SEK26436.1"/>
    </source>
</evidence>
<dbReference type="RefSeq" id="WP_092758829.1">
    <property type="nucleotide sequence ID" value="NZ_FNZQ01000001.1"/>
</dbReference>
<dbReference type="Proteomes" id="UP000199283">
    <property type="component" value="Unassembled WGS sequence"/>
</dbReference>
<dbReference type="STRING" id="188906.SAMN04488526_0141"/>
<dbReference type="AlphaFoldDB" id="A0A1H7FK11"/>
<keyword evidence="3" id="KW-1185">Reference proteome</keyword>
<reference evidence="2 3" key="1">
    <citation type="submission" date="2016-10" db="EMBL/GenBank/DDBJ databases">
        <authorList>
            <person name="de Groot N.N."/>
        </authorList>
    </citation>
    <scope>NUCLEOTIDE SEQUENCE [LARGE SCALE GENOMIC DNA]</scope>
    <source>
        <strain evidence="2 3">DSM 14858</strain>
    </source>
</reference>
<evidence type="ECO:0000313" key="3">
    <source>
        <dbReference type="Proteomes" id="UP000199283"/>
    </source>
</evidence>
<name>A0A1H7FK11_9RHOB</name>
<evidence type="ECO:0000256" key="1">
    <source>
        <dbReference type="SAM" id="Phobius"/>
    </source>
</evidence>
<feature type="transmembrane region" description="Helical" evidence="1">
    <location>
        <begin position="68"/>
        <end position="92"/>
    </location>
</feature>
<keyword evidence="1" id="KW-1133">Transmembrane helix</keyword>
<protein>
    <submittedName>
        <fullName evidence="2">Uncharacterized protein</fullName>
    </submittedName>
</protein>
<gene>
    <name evidence="2" type="ORF">SAMN04488526_0141</name>
</gene>
<proteinExistence type="predicted"/>
<keyword evidence="1" id="KW-0812">Transmembrane</keyword>
<dbReference type="OrthoDB" id="7652057at2"/>
<dbReference type="EMBL" id="FNZQ01000001">
    <property type="protein sequence ID" value="SEK26436.1"/>
    <property type="molecule type" value="Genomic_DNA"/>
</dbReference>
<keyword evidence="1" id="KW-0472">Membrane</keyword>
<accession>A0A1H7FK11</accession>